<dbReference type="AlphaFoldDB" id="A0AA39ZZZ2"/>
<gene>
    <name evidence="1" type="ORF">B0T26DRAFT_727900</name>
</gene>
<name>A0AA39ZZZ2_9PEZI</name>
<protein>
    <submittedName>
        <fullName evidence="1">Uncharacterized protein</fullName>
    </submittedName>
</protein>
<dbReference type="EMBL" id="JAUIRO010000007">
    <property type="protein sequence ID" value="KAK0706750.1"/>
    <property type="molecule type" value="Genomic_DNA"/>
</dbReference>
<proteinExistence type="predicted"/>
<dbReference type="GeneID" id="85326147"/>
<dbReference type="Proteomes" id="UP001172101">
    <property type="component" value="Unassembled WGS sequence"/>
</dbReference>
<comment type="caution">
    <text evidence="1">The sequence shown here is derived from an EMBL/GenBank/DDBJ whole genome shotgun (WGS) entry which is preliminary data.</text>
</comment>
<keyword evidence="2" id="KW-1185">Reference proteome</keyword>
<dbReference type="RefSeq" id="XP_060291844.1">
    <property type="nucleotide sequence ID" value="XM_060442877.1"/>
</dbReference>
<organism evidence="1 2">
    <name type="scientific">Lasiosphaeria miniovina</name>
    <dbReference type="NCBI Taxonomy" id="1954250"/>
    <lineage>
        <taxon>Eukaryota</taxon>
        <taxon>Fungi</taxon>
        <taxon>Dikarya</taxon>
        <taxon>Ascomycota</taxon>
        <taxon>Pezizomycotina</taxon>
        <taxon>Sordariomycetes</taxon>
        <taxon>Sordariomycetidae</taxon>
        <taxon>Sordariales</taxon>
        <taxon>Lasiosphaeriaceae</taxon>
        <taxon>Lasiosphaeria</taxon>
    </lineage>
</organism>
<reference evidence="1" key="1">
    <citation type="submission" date="2023-06" db="EMBL/GenBank/DDBJ databases">
        <title>Genome-scale phylogeny and comparative genomics of the fungal order Sordariales.</title>
        <authorList>
            <consortium name="Lawrence Berkeley National Laboratory"/>
            <person name="Hensen N."/>
            <person name="Bonometti L."/>
            <person name="Westerberg I."/>
            <person name="Brannstrom I.O."/>
            <person name="Guillou S."/>
            <person name="Cros-Aarteil S."/>
            <person name="Calhoun S."/>
            <person name="Haridas S."/>
            <person name="Kuo A."/>
            <person name="Mondo S."/>
            <person name="Pangilinan J."/>
            <person name="Riley R."/>
            <person name="LaButti K."/>
            <person name="Andreopoulos B."/>
            <person name="Lipzen A."/>
            <person name="Chen C."/>
            <person name="Yanf M."/>
            <person name="Daum C."/>
            <person name="Ng V."/>
            <person name="Clum A."/>
            <person name="Steindorff A."/>
            <person name="Ohm R."/>
            <person name="Martin F."/>
            <person name="Silar P."/>
            <person name="Natvig D."/>
            <person name="Lalanne C."/>
            <person name="Gautier V."/>
            <person name="Ament-velasquez S.L."/>
            <person name="Kruys A."/>
            <person name="Hutchinson M.I."/>
            <person name="Powell A.J."/>
            <person name="Barry K."/>
            <person name="Miller A.N."/>
            <person name="Grigoriev I.V."/>
            <person name="Debuchy R."/>
            <person name="Gladieux P."/>
            <person name="Thoren M.H."/>
            <person name="Johannesson H."/>
        </authorList>
    </citation>
    <scope>NUCLEOTIDE SEQUENCE</scope>
    <source>
        <strain evidence="1">SMH2392-1A</strain>
    </source>
</reference>
<evidence type="ECO:0000313" key="1">
    <source>
        <dbReference type="EMBL" id="KAK0706750.1"/>
    </source>
</evidence>
<sequence>MRYPFTTVIVMYVCTEYRVLCTYWRACPLGNCPAYLTEAATCGPEHWTRNNAT</sequence>
<accession>A0AA39ZZZ2</accession>
<evidence type="ECO:0000313" key="2">
    <source>
        <dbReference type="Proteomes" id="UP001172101"/>
    </source>
</evidence>